<dbReference type="SUPFAM" id="SSF51621">
    <property type="entry name" value="Phosphoenolpyruvate/pyruvate domain"/>
    <property type="match status" value="1"/>
</dbReference>
<evidence type="ECO:0000256" key="1">
    <source>
        <dbReference type="ARBA" id="ARBA00004997"/>
    </source>
</evidence>
<proteinExistence type="inferred from homology"/>
<keyword evidence="8" id="KW-0067">ATP-binding</keyword>
<evidence type="ECO:0000256" key="10">
    <source>
        <dbReference type="ARBA" id="ARBA00023152"/>
    </source>
</evidence>
<dbReference type="Pfam" id="PF00224">
    <property type="entry name" value="PK"/>
    <property type="match status" value="1"/>
</dbReference>
<evidence type="ECO:0000256" key="12">
    <source>
        <dbReference type="RuleBase" id="RU000504"/>
    </source>
</evidence>
<evidence type="ECO:0000256" key="7">
    <source>
        <dbReference type="ARBA" id="ARBA00022777"/>
    </source>
</evidence>
<evidence type="ECO:0000313" key="15">
    <source>
        <dbReference type="Proteomes" id="UP000783287"/>
    </source>
</evidence>
<dbReference type="GO" id="GO:0005524">
    <property type="term" value="F:ATP binding"/>
    <property type="evidence" value="ECO:0007669"/>
    <property type="project" value="UniProtKB-KW"/>
</dbReference>
<evidence type="ECO:0000256" key="8">
    <source>
        <dbReference type="ARBA" id="ARBA00022840"/>
    </source>
</evidence>
<evidence type="ECO:0000256" key="2">
    <source>
        <dbReference type="ARBA" id="ARBA00008663"/>
    </source>
</evidence>
<dbReference type="InterPro" id="IPR040442">
    <property type="entry name" value="Pyrv_kinase-like_dom_sf"/>
</dbReference>
<evidence type="ECO:0000256" key="3">
    <source>
        <dbReference type="ARBA" id="ARBA00012142"/>
    </source>
</evidence>
<dbReference type="InterPro" id="IPR015793">
    <property type="entry name" value="Pyrv_Knase_brl"/>
</dbReference>
<dbReference type="InterPro" id="IPR015806">
    <property type="entry name" value="Pyrv_Knase_insert_dom_sf"/>
</dbReference>
<dbReference type="InterPro" id="IPR011037">
    <property type="entry name" value="Pyrv_Knase-like_insert_dom_sf"/>
</dbReference>
<evidence type="ECO:0000256" key="11">
    <source>
        <dbReference type="ARBA" id="ARBA00023317"/>
    </source>
</evidence>
<organism evidence="14 15">
    <name type="scientific">Candidatus Dojkabacteria bacterium</name>
    <dbReference type="NCBI Taxonomy" id="2099670"/>
    <lineage>
        <taxon>Bacteria</taxon>
        <taxon>Candidatus Dojkabacteria</taxon>
    </lineage>
</organism>
<evidence type="ECO:0000256" key="6">
    <source>
        <dbReference type="ARBA" id="ARBA00022741"/>
    </source>
</evidence>
<reference evidence="14" key="2">
    <citation type="journal article" date="2021" name="Microbiome">
        <title>Successional dynamics and alternative stable states in a saline activated sludge microbial community over 9 years.</title>
        <authorList>
            <person name="Wang Y."/>
            <person name="Ye J."/>
            <person name="Ju F."/>
            <person name="Liu L."/>
            <person name="Boyd J.A."/>
            <person name="Deng Y."/>
            <person name="Parks D.H."/>
            <person name="Jiang X."/>
            <person name="Yin X."/>
            <person name="Woodcroft B.J."/>
            <person name="Tyson G.W."/>
            <person name="Hugenholtz P."/>
            <person name="Polz M.F."/>
            <person name="Zhang T."/>
        </authorList>
    </citation>
    <scope>NUCLEOTIDE SEQUENCE</scope>
    <source>
        <strain evidence="14">HKST-UBA14</strain>
    </source>
</reference>
<dbReference type="InterPro" id="IPR015813">
    <property type="entry name" value="Pyrv/PenolPyrv_kinase-like_dom"/>
</dbReference>
<protein>
    <recommendedName>
        <fullName evidence="3 12">Pyruvate kinase</fullName>
        <ecNumber evidence="3 12">2.7.1.40</ecNumber>
    </recommendedName>
</protein>
<evidence type="ECO:0000256" key="4">
    <source>
        <dbReference type="ARBA" id="ARBA00022679"/>
    </source>
</evidence>
<keyword evidence="4 12" id="KW-0808">Transferase</keyword>
<keyword evidence="11" id="KW-0670">Pyruvate</keyword>
<reference evidence="14" key="1">
    <citation type="submission" date="2020-04" db="EMBL/GenBank/DDBJ databases">
        <authorList>
            <person name="Zhang T."/>
        </authorList>
    </citation>
    <scope>NUCLEOTIDE SEQUENCE</scope>
    <source>
        <strain evidence="14">HKST-UBA14</strain>
    </source>
</reference>
<name>A0A955RJ13_9BACT</name>
<feature type="domain" description="Pyruvate kinase barrel" evidence="13">
    <location>
        <begin position="3"/>
        <end position="320"/>
    </location>
</feature>
<dbReference type="EC" id="2.7.1.40" evidence="3 12"/>
<dbReference type="InterPro" id="IPR001697">
    <property type="entry name" value="Pyr_Knase"/>
</dbReference>
<dbReference type="AlphaFoldDB" id="A0A955RJ13"/>
<evidence type="ECO:0000256" key="5">
    <source>
        <dbReference type="ARBA" id="ARBA00022723"/>
    </source>
</evidence>
<evidence type="ECO:0000256" key="9">
    <source>
        <dbReference type="ARBA" id="ARBA00022842"/>
    </source>
</evidence>
<comment type="similarity">
    <text evidence="2 12">Belongs to the pyruvate kinase family.</text>
</comment>
<keyword evidence="5" id="KW-0479">Metal-binding</keyword>
<keyword evidence="10 12" id="KW-0324">Glycolysis</keyword>
<dbReference type="EMBL" id="JAGQLK010000077">
    <property type="protein sequence ID" value="MCA9383486.1"/>
    <property type="molecule type" value="Genomic_DNA"/>
</dbReference>
<gene>
    <name evidence="14" type="ORF">KC909_03910</name>
</gene>
<comment type="caution">
    <text evidence="14">The sequence shown here is derived from an EMBL/GenBank/DDBJ whole genome shotgun (WGS) entry which is preliminary data.</text>
</comment>
<dbReference type="GO" id="GO:0004743">
    <property type="term" value="F:pyruvate kinase activity"/>
    <property type="evidence" value="ECO:0007669"/>
    <property type="project" value="UniProtKB-EC"/>
</dbReference>
<sequence>MYIVATISKNSYQADKIREILNAGATVLRYNFSHGTPEQMLEHISAARDVIADLKLEGKISIMADLPGMKIRLGKFSENRYISSNEIILFRAAKESPNYQEWIPIDYPTPGDMVKVGDIITHADGETALEVTKVIDSEQFEAKALNDRFLAPLKGINFRRKIDELEHFTAQTLEHIATLEDIKPEWVAFSFVNSKENLQRGIDLLKENLSYMPQIVTKIETPNGIANIEEIAELADVLLIARGDLGLYTPIEELYLNQTKIINAAKKYKKQAIVSTQILDSILEYYVPSRADVIDLSNAFMQGADGVMLTKETGISLTPGRSVEFALKVIERLQASGLNK</sequence>
<dbReference type="PRINTS" id="PR01050">
    <property type="entry name" value="PYRUVTKNASE"/>
</dbReference>
<evidence type="ECO:0000313" key="14">
    <source>
        <dbReference type="EMBL" id="MCA9383486.1"/>
    </source>
</evidence>
<dbReference type="GO" id="GO:0016301">
    <property type="term" value="F:kinase activity"/>
    <property type="evidence" value="ECO:0007669"/>
    <property type="project" value="UniProtKB-KW"/>
</dbReference>
<dbReference type="GO" id="GO:0000287">
    <property type="term" value="F:magnesium ion binding"/>
    <property type="evidence" value="ECO:0007669"/>
    <property type="project" value="InterPro"/>
</dbReference>
<accession>A0A955RJ13</accession>
<comment type="catalytic activity">
    <reaction evidence="12">
        <text>pyruvate + ATP = phosphoenolpyruvate + ADP + H(+)</text>
        <dbReference type="Rhea" id="RHEA:18157"/>
        <dbReference type="ChEBI" id="CHEBI:15361"/>
        <dbReference type="ChEBI" id="CHEBI:15378"/>
        <dbReference type="ChEBI" id="CHEBI:30616"/>
        <dbReference type="ChEBI" id="CHEBI:58702"/>
        <dbReference type="ChEBI" id="CHEBI:456216"/>
        <dbReference type="EC" id="2.7.1.40"/>
    </reaction>
</comment>
<keyword evidence="7 12" id="KW-0418">Kinase</keyword>
<keyword evidence="9 12" id="KW-0460">Magnesium</keyword>
<dbReference type="Gene3D" id="3.20.20.60">
    <property type="entry name" value="Phosphoenolpyruvate-binding domains"/>
    <property type="match status" value="1"/>
</dbReference>
<evidence type="ECO:0000259" key="13">
    <source>
        <dbReference type="Pfam" id="PF00224"/>
    </source>
</evidence>
<dbReference type="SUPFAM" id="SSF50800">
    <property type="entry name" value="PK beta-barrel domain-like"/>
    <property type="match status" value="1"/>
</dbReference>
<dbReference type="GO" id="GO:0030955">
    <property type="term" value="F:potassium ion binding"/>
    <property type="evidence" value="ECO:0007669"/>
    <property type="project" value="InterPro"/>
</dbReference>
<comment type="pathway">
    <text evidence="1 12">Carbohydrate degradation; glycolysis; pyruvate from D-glyceraldehyde 3-phosphate: step 5/5.</text>
</comment>
<dbReference type="PANTHER" id="PTHR11817">
    <property type="entry name" value="PYRUVATE KINASE"/>
    <property type="match status" value="1"/>
</dbReference>
<dbReference type="Gene3D" id="2.40.33.10">
    <property type="entry name" value="PK beta-barrel domain-like"/>
    <property type="match status" value="1"/>
</dbReference>
<dbReference type="Proteomes" id="UP000783287">
    <property type="component" value="Unassembled WGS sequence"/>
</dbReference>
<keyword evidence="6" id="KW-0547">Nucleotide-binding</keyword>